<dbReference type="Proteomes" id="UP000182135">
    <property type="component" value="Unassembled WGS sequence"/>
</dbReference>
<dbReference type="PANTHER" id="PTHR12121:SF36">
    <property type="entry name" value="ENDONUCLEASE_EXONUCLEASE_PHOSPHATASE DOMAIN-CONTAINING PROTEIN"/>
    <property type="match status" value="1"/>
</dbReference>
<feature type="domain" description="Endonuclease/exonuclease/phosphatase" evidence="1">
    <location>
        <begin position="7"/>
        <end position="252"/>
    </location>
</feature>
<keyword evidence="2" id="KW-0255">Endonuclease</keyword>
<dbReference type="SUPFAM" id="SSF56219">
    <property type="entry name" value="DNase I-like"/>
    <property type="match status" value="1"/>
</dbReference>
<dbReference type="AlphaFoldDB" id="A0A1I2L5Y9"/>
<dbReference type="STRING" id="1529.SAMN04487885_1092"/>
<accession>A0A1I2L5Y9</accession>
<proteinExistence type="predicted"/>
<gene>
    <name evidence="2" type="ORF">SAMN04487885_1092</name>
</gene>
<dbReference type="Gene3D" id="3.60.10.10">
    <property type="entry name" value="Endonuclease/exonuclease/phosphatase"/>
    <property type="match status" value="1"/>
</dbReference>
<dbReference type="InterPro" id="IPR036691">
    <property type="entry name" value="Endo/exonu/phosph_ase_sf"/>
</dbReference>
<dbReference type="InterPro" id="IPR005135">
    <property type="entry name" value="Endo/exonuclease/phosphatase"/>
</dbReference>
<sequence>MKIVRVMTFNLRTDSIFDIRNPWKSRKTMVNNIIGMYSPDIIGVQELNNSMFRDLSESVKDQYNIVGEARTKKLFAEKNDILVKKNHTIKNHTTFWLSNKPERVGSSQWHSLFPRICTTALIEMESGEMVRVYNTHLDCISPWARDYGLKKISEIIEQNYESENVPVMVMGDFNATPGSKTIQNFIALNKDKRNFIAVQESNKEMYSESTMSKFKGSTKGLHIDYIFVSDEFNVMSSEIVRYNENGKYPSDHYPLIAELTL</sequence>
<protein>
    <submittedName>
        <fullName evidence="2">Metal-dependent hydrolase, endonuclease/exonuclease/phosphatase family</fullName>
    </submittedName>
</protein>
<dbReference type="GO" id="GO:0004519">
    <property type="term" value="F:endonuclease activity"/>
    <property type="evidence" value="ECO:0007669"/>
    <property type="project" value="UniProtKB-KW"/>
</dbReference>
<keyword evidence="2" id="KW-0378">Hydrolase</keyword>
<keyword evidence="3" id="KW-1185">Reference proteome</keyword>
<evidence type="ECO:0000259" key="1">
    <source>
        <dbReference type="Pfam" id="PF03372"/>
    </source>
</evidence>
<keyword evidence="2" id="KW-0269">Exonuclease</keyword>
<evidence type="ECO:0000313" key="3">
    <source>
        <dbReference type="Proteomes" id="UP000182135"/>
    </source>
</evidence>
<reference evidence="2 3" key="1">
    <citation type="submission" date="2016-10" db="EMBL/GenBank/DDBJ databases">
        <authorList>
            <person name="de Groot N.N."/>
        </authorList>
    </citation>
    <scope>NUCLEOTIDE SEQUENCE [LARGE SCALE GENOMIC DNA]</scope>
    <source>
        <strain evidence="2 3">NLAE-zl-G419</strain>
    </source>
</reference>
<dbReference type="CDD" id="cd09083">
    <property type="entry name" value="EEP-1"/>
    <property type="match status" value="1"/>
</dbReference>
<dbReference type="InterPro" id="IPR050410">
    <property type="entry name" value="CCR4/nocturin_mRNA_transcr"/>
</dbReference>
<dbReference type="PANTHER" id="PTHR12121">
    <property type="entry name" value="CARBON CATABOLITE REPRESSOR PROTEIN 4"/>
    <property type="match status" value="1"/>
</dbReference>
<organism evidence="2 3">
    <name type="scientific">Clostridium cadaveris</name>
    <dbReference type="NCBI Taxonomy" id="1529"/>
    <lineage>
        <taxon>Bacteria</taxon>
        <taxon>Bacillati</taxon>
        <taxon>Bacillota</taxon>
        <taxon>Clostridia</taxon>
        <taxon>Eubacteriales</taxon>
        <taxon>Clostridiaceae</taxon>
        <taxon>Clostridium</taxon>
    </lineage>
</organism>
<dbReference type="eggNOG" id="COG3568">
    <property type="taxonomic scope" value="Bacteria"/>
</dbReference>
<evidence type="ECO:0000313" key="2">
    <source>
        <dbReference type="EMBL" id="SFF74655.1"/>
    </source>
</evidence>
<dbReference type="GO" id="GO:0000175">
    <property type="term" value="F:3'-5'-RNA exonuclease activity"/>
    <property type="evidence" value="ECO:0007669"/>
    <property type="project" value="TreeGrafter"/>
</dbReference>
<dbReference type="EMBL" id="FOOE01000009">
    <property type="protein sequence ID" value="SFF74655.1"/>
    <property type="molecule type" value="Genomic_DNA"/>
</dbReference>
<name>A0A1I2L5Y9_9CLOT</name>
<keyword evidence="2" id="KW-0540">Nuclease</keyword>
<dbReference type="Pfam" id="PF03372">
    <property type="entry name" value="Exo_endo_phos"/>
    <property type="match status" value="1"/>
</dbReference>